<protein>
    <submittedName>
        <fullName evidence="5">Pyocin</fullName>
    </submittedName>
</protein>
<dbReference type="Gene3D" id="2.60.200.60">
    <property type="match status" value="1"/>
</dbReference>
<dbReference type="EMBL" id="RCZA01000030">
    <property type="protein sequence ID" value="TPG73744.1"/>
    <property type="molecule type" value="Genomic_DNA"/>
</dbReference>
<keyword evidence="2" id="KW-0044">Antibiotic</keyword>
<keyword evidence="1" id="KW-0929">Antimicrobial</keyword>
<reference evidence="5 6" key="1">
    <citation type="journal article" date="2019" name="Environ. Microbiol.">
        <title>Species interactions and distinct microbial communities in high Arctic permafrost affected cryosols are associated with the CH4 and CO2 gas fluxes.</title>
        <authorList>
            <person name="Altshuler I."/>
            <person name="Hamel J."/>
            <person name="Turney S."/>
            <person name="Magnuson E."/>
            <person name="Levesque R."/>
            <person name="Greer C."/>
            <person name="Whyte L.G."/>
        </authorList>
    </citation>
    <scope>NUCLEOTIDE SEQUENCE [LARGE SCALE GENOMIC DNA]</scope>
    <source>
        <strain evidence="5 6">OWC5</strain>
    </source>
</reference>
<dbReference type="Proteomes" id="UP000320914">
    <property type="component" value="Unassembled WGS sequence"/>
</dbReference>
<dbReference type="Pfam" id="PF05488">
    <property type="entry name" value="PAAR_motif"/>
    <property type="match status" value="1"/>
</dbReference>
<evidence type="ECO:0000313" key="6">
    <source>
        <dbReference type="Proteomes" id="UP000320914"/>
    </source>
</evidence>
<dbReference type="SUPFAM" id="SSF69369">
    <property type="entry name" value="Cloacin translocation domain"/>
    <property type="match status" value="1"/>
</dbReference>
<name>A0A502HJB7_9PSED</name>
<gene>
    <name evidence="5" type="ORF">EAH74_32700</name>
</gene>
<dbReference type="Pfam" id="PF06958">
    <property type="entry name" value="Pyocin_S"/>
    <property type="match status" value="1"/>
</dbReference>
<dbReference type="AlphaFoldDB" id="A0A502HJB7"/>
<dbReference type="InterPro" id="IPR016128">
    <property type="entry name" value="Pyosin/cloacin_T_dom"/>
</dbReference>
<dbReference type="InterPro" id="IPR008727">
    <property type="entry name" value="PAAR_motif"/>
</dbReference>
<sequence length="510" mass="54488">MAFVIREGDPTTTGGKVVKGSTNTTVEYQKAARISDPVWCPKCSSMGFIAEGNPTVIDEFVAIATHGHAVQCGCPFGSNRLISTQTSTMAAEDVSVAIAPDFAAKAQAATHIWAQAISDGSYKSEFTAGIPTNNLSGYKPPKLCVFAKSCTVPAGSIDAGKGKEPADNFGKVAVLGAVGAPASVEAGSSGITYLGRIAGQLGTEGLGTWALRSAVTAGSVATGLLLAFLPRDIADGSLYTEEQLRGMSEAATRVRFQFRKDEKGETQVYGIHTAQSSGMASVPVVNAKWSADKQHIEAHVGGVTIIWTPNDGPVITAPSPYPGMSDELSKVLVHPIAEDTDTQVEIYPAENDITWQDCILVFPPKSGVPPLYIVFAKPAVNPLEVGVYKDLSNRSVKDTLDIDHITSQAALRTYIVDNFDNVTPEEIKYLLSQAPSIAIPQSVHRKYSETYAGRNVKAKQRLDASNLKAAVDSNFDAIKRGLLEEGYAEGDIEKAREELHNLHKEQGWYK</sequence>
<feature type="domain" description="Pyosin/cloacin translocation" evidence="4">
    <location>
        <begin position="240"/>
        <end position="374"/>
    </location>
</feature>
<evidence type="ECO:0000256" key="3">
    <source>
        <dbReference type="ARBA" id="ARBA00023048"/>
    </source>
</evidence>
<evidence type="ECO:0000256" key="2">
    <source>
        <dbReference type="ARBA" id="ARBA00023022"/>
    </source>
</evidence>
<evidence type="ECO:0000313" key="5">
    <source>
        <dbReference type="EMBL" id="TPG73744.1"/>
    </source>
</evidence>
<evidence type="ECO:0000256" key="1">
    <source>
        <dbReference type="ARBA" id="ARBA00022529"/>
    </source>
</evidence>
<proteinExistence type="predicted"/>
<comment type="caution">
    <text evidence="5">The sequence shown here is derived from an EMBL/GenBank/DDBJ whole genome shotgun (WGS) entry which is preliminary data.</text>
</comment>
<keyword evidence="3" id="KW-0078">Bacteriocin</keyword>
<dbReference type="GO" id="GO:0042742">
    <property type="term" value="P:defense response to bacterium"/>
    <property type="evidence" value="ECO:0007669"/>
    <property type="project" value="UniProtKB-KW"/>
</dbReference>
<accession>A0A502HJB7</accession>
<dbReference type="CDD" id="cd14744">
    <property type="entry name" value="PAAR_CT_2"/>
    <property type="match status" value="1"/>
</dbReference>
<organism evidence="5 6">
    <name type="scientific">Pseudomonas mandelii</name>
    <dbReference type="NCBI Taxonomy" id="75612"/>
    <lineage>
        <taxon>Bacteria</taxon>
        <taxon>Pseudomonadati</taxon>
        <taxon>Pseudomonadota</taxon>
        <taxon>Gammaproteobacteria</taxon>
        <taxon>Pseudomonadales</taxon>
        <taxon>Pseudomonadaceae</taxon>
        <taxon>Pseudomonas</taxon>
    </lineage>
</organism>
<dbReference type="GO" id="GO:0031640">
    <property type="term" value="P:killing of cells of another organism"/>
    <property type="evidence" value="ECO:0007669"/>
    <property type="project" value="UniProtKB-KW"/>
</dbReference>
<evidence type="ECO:0000259" key="4">
    <source>
        <dbReference type="Pfam" id="PF06958"/>
    </source>
</evidence>
<dbReference type="InterPro" id="IPR036302">
    <property type="entry name" value="Pyosin/cloacin_T_dom_sf"/>
</dbReference>